<comment type="caution">
    <text evidence="1">The sequence shown here is derived from an EMBL/GenBank/DDBJ whole genome shotgun (WGS) entry which is preliminary data.</text>
</comment>
<protein>
    <submittedName>
        <fullName evidence="1">Uncharacterized protein</fullName>
    </submittedName>
</protein>
<organism evidence="1 2">
    <name type="scientific">Halorubrum glutamatedens</name>
    <dbReference type="NCBI Taxonomy" id="2707018"/>
    <lineage>
        <taxon>Archaea</taxon>
        <taxon>Methanobacteriati</taxon>
        <taxon>Methanobacteriota</taxon>
        <taxon>Stenosarchaea group</taxon>
        <taxon>Halobacteria</taxon>
        <taxon>Halobacteriales</taxon>
        <taxon>Haloferacaceae</taxon>
        <taxon>Halorubrum</taxon>
    </lineage>
</organism>
<name>A0ABD5QS34_9EURY</name>
<keyword evidence="2" id="KW-1185">Reference proteome</keyword>
<evidence type="ECO:0000313" key="1">
    <source>
        <dbReference type="EMBL" id="MFC5134871.1"/>
    </source>
</evidence>
<proteinExistence type="predicted"/>
<sequence length="172" mass="19081">MEPLEPDDDLLESLYVVNKVAKRLADEATAAYDRGDVTDSNVSSARKDALYRTKTEVLNRIVAADPGAVTGEYHAVHGDVWLLVTVDGWEFHQPPHAFGSDLTDRIETTNSIDEPRDVPYVRDASVERSDRSLEDALLGLASHGVDANDHLARPTISGERDQLVDVRWTCLR</sequence>
<dbReference type="AlphaFoldDB" id="A0ABD5QS34"/>
<evidence type="ECO:0000313" key="2">
    <source>
        <dbReference type="Proteomes" id="UP001596145"/>
    </source>
</evidence>
<accession>A0ABD5QS34</accession>
<gene>
    <name evidence="1" type="ORF">ACFPJA_09125</name>
</gene>
<dbReference type="Proteomes" id="UP001596145">
    <property type="component" value="Unassembled WGS sequence"/>
</dbReference>
<reference evidence="1 2" key="1">
    <citation type="journal article" date="2019" name="Int. J. Syst. Evol. Microbiol.">
        <title>The Global Catalogue of Microorganisms (GCM) 10K type strain sequencing project: providing services to taxonomists for standard genome sequencing and annotation.</title>
        <authorList>
            <consortium name="The Broad Institute Genomics Platform"/>
            <consortium name="The Broad Institute Genome Sequencing Center for Infectious Disease"/>
            <person name="Wu L."/>
            <person name="Ma J."/>
        </authorList>
    </citation>
    <scope>NUCLEOTIDE SEQUENCE [LARGE SCALE GENOMIC DNA]</scope>
    <source>
        <strain evidence="1 2">CGMCC 1.16026</strain>
    </source>
</reference>
<dbReference type="RefSeq" id="WP_122105044.1">
    <property type="nucleotide sequence ID" value="NZ_JBHSKV010000013.1"/>
</dbReference>
<dbReference type="EMBL" id="JBHSKV010000013">
    <property type="protein sequence ID" value="MFC5134871.1"/>
    <property type="molecule type" value="Genomic_DNA"/>
</dbReference>